<feature type="region of interest" description="Disordered" evidence="1">
    <location>
        <begin position="116"/>
        <end position="154"/>
    </location>
</feature>
<dbReference type="AlphaFoldDB" id="A0A0J7BFS8"/>
<proteinExistence type="predicted"/>
<dbReference type="EMBL" id="DS028098">
    <property type="protein sequence ID" value="KMP09042.1"/>
    <property type="molecule type" value="Genomic_DNA"/>
</dbReference>
<accession>A0A0J7BFS8</accession>
<evidence type="ECO:0000313" key="2">
    <source>
        <dbReference type="EMBL" id="KMP09042.1"/>
    </source>
</evidence>
<organism evidence="2 3">
    <name type="scientific">Coccidioides immitis RMSCC 2394</name>
    <dbReference type="NCBI Taxonomy" id="404692"/>
    <lineage>
        <taxon>Eukaryota</taxon>
        <taxon>Fungi</taxon>
        <taxon>Dikarya</taxon>
        <taxon>Ascomycota</taxon>
        <taxon>Pezizomycotina</taxon>
        <taxon>Eurotiomycetes</taxon>
        <taxon>Eurotiomycetidae</taxon>
        <taxon>Onygenales</taxon>
        <taxon>Onygenaceae</taxon>
        <taxon>Coccidioides</taxon>
    </lineage>
</organism>
<evidence type="ECO:0000313" key="3">
    <source>
        <dbReference type="Proteomes" id="UP000054565"/>
    </source>
</evidence>
<protein>
    <submittedName>
        <fullName evidence="2">Uncharacterized protein</fullName>
    </submittedName>
</protein>
<sequence>MTADVYLSALLYLTIRTSSVFPSSVLRSKPPPRSNAAENSVTLAARCGESLHPAHNFHPPLFLPIQTSSPPVTGVLLITGEGPAAESHPVATGHPRRQDKMCISPRARPAKLPLKRYSGADTGRSCSHDRRDAPTCPIGQSASRESRLCRRQIM</sequence>
<dbReference type="Proteomes" id="UP000054565">
    <property type="component" value="Unassembled WGS sequence"/>
</dbReference>
<evidence type="ECO:0000256" key="1">
    <source>
        <dbReference type="SAM" id="MobiDB-lite"/>
    </source>
</evidence>
<reference evidence="3" key="1">
    <citation type="journal article" date="2010" name="Genome Res.">
        <title>Population genomic sequencing of Coccidioides fungi reveals recent hybridization and transposon control.</title>
        <authorList>
            <person name="Neafsey D.E."/>
            <person name="Barker B.M."/>
            <person name="Sharpton T.J."/>
            <person name="Stajich J.E."/>
            <person name="Park D.J."/>
            <person name="Whiston E."/>
            <person name="Hung C.-Y."/>
            <person name="McMahan C."/>
            <person name="White J."/>
            <person name="Sykes S."/>
            <person name="Heiman D."/>
            <person name="Young S."/>
            <person name="Zeng Q."/>
            <person name="Abouelleil A."/>
            <person name="Aftuck L."/>
            <person name="Bessette D."/>
            <person name="Brown A."/>
            <person name="FitzGerald M."/>
            <person name="Lui A."/>
            <person name="Macdonald J.P."/>
            <person name="Priest M."/>
            <person name="Orbach M.J."/>
            <person name="Galgiani J.N."/>
            <person name="Kirkland T.N."/>
            <person name="Cole G.T."/>
            <person name="Birren B.W."/>
            <person name="Henn M.R."/>
            <person name="Taylor J.W."/>
            <person name="Rounsley S.D."/>
        </authorList>
    </citation>
    <scope>NUCLEOTIDE SEQUENCE [LARGE SCALE GENOMIC DNA]</scope>
    <source>
        <strain evidence="3">RMSCC 2394</strain>
    </source>
</reference>
<gene>
    <name evidence="2" type="ORF">CIRG_08723</name>
</gene>
<name>A0A0J7BFS8_COCIT</name>